<gene>
    <name evidence="3" type="ORF">SPSK_04248</name>
</gene>
<dbReference type="InterPro" id="IPR017439">
    <property type="entry name" value="Amidohydrolase"/>
</dbReference>
<evidence type="ECO:0000256" key="1">
    <source>
        <dbReference type="ARBA" id="ARBA00006247"/>
    </source>
</evidence>
<sequence length="467" mass="49664">MTRIIKTDTMEAAKSTIKQSLVAYTEQVWAVNQKLAMFWDIQGPFLPTTLNPVFGRNKRATAKYNRLDSGQAHAFRAPNHQIFNNPELAYKEAGAHDAIVGVLNTVEGVRVTPHAYGLETSFEAEYGAGGRVLVFNAEYDALPGIGHACGHNLIATVGLSSFLAVVDALRATGAPGRVRLLGTPAEESGGGKIKLIEAGAYKDVGACLMMHPTAQTAFGPASVYGNAFDRTLAIARFSIGFKGKPAHAALAPWEGVNALDAAVAGYTAISVLRQQIRPQERIHGIITNGGKQSNIIPDTARLEYGVRAPTLAGALALQKRAVKCFAGAAESTGCTMETQDLGGYADLRTNMPICNAFVEAMGALGREVLCDTDHTTPASTDQGNVSYECPSWHGMFGIPSEGGAFPHTENFARGAGLRKSFDRALENSEGMATVGYWFLVDDELAADVKAAFEEQKKHDGACIAASI</sequence>
<dbReference type="SUPFAM" id="SSF53187">
    <property type="entry name" value="Zn-dependent exopeptidases"/>
    <property type="match status" value="1"/>
</dbReference>
<dbReference type="EMBL" id="AXCR01000010">
    <property type="protein sequence ID" value="KJR82885.1"/>
    <property type="molecule type" value="Genomic_DNA"/>
</dbReference>
<proteinExistence type="inferred from homology"/>
<dbReference type="GO" id="GO:0016805">
    <property type="term" value="F:dipeptidase activity"/>
    <property type="evidence" value="ECO:0007669"/>
    <property type="project" value="InterPro"/>
</dbReference>
<feature type="domain" description="Peptidase M20 dimerisation" evidence="2">
    <location>
        <begin position="234"/>
        <end position="323"/>
    </location>
</feature>
<dbReference type="PIRSF" id="PIRSF037226">
    <property type="entry name" value="Amidohydrolase_ACY1L2_prd"/>
    <property type="match status" value="1"/>
</dbReference>
<comment type="caution">
    <text evidence="3">The sequence shown here is derived from an EMBL/GenBank/DDBJ whole genome shotgun (WGS) entry which is preliminary data.</text>
</comment>
<dbReference type="PANTHER" id="PTHR30575">
    <property type="entry name" value="PEPTIDASE M20"/>
    <property type="match status" value="1"/>
</dbReference>
<organism evidence="3 4">
    <name type="scientific">Sporothrix schenckii 1099-18</name>
    <dbReference type="NCBI Taxonomy" id="1397361"/>
    <lineage>
        <taxon>Eukaryota</taxon>
        <taxon>Fungi</taxon>
        <taxon>Dikarya</taxon>
        <taxon>Ascomycota</taxon>
        <taxon>Pezizomycotina</taxon>
        <taxon>Sordariomycetes</taxon>
        <taxon>Sordariomycetidae</taxon>
        <taxon>Ophiostomatales</taxon>
        <taxon>Ophiostomataceae</taxon>
        <taxon>Sporothrix</taxon>
    </lineage>
</organism>
<dbReference type="FunFam" id="3.30.70.360:FF:000004">
    <property type="entry name" value="Peptidase M20 domain-containing protein 2"/>
    <property type="match status" value="1"/>
</dbReference>
<dbReference type="Gene3D" id="3.30.70.360">
    <property type="match status" value="1"/>
</dbReference>
<dbReference type="InterPro" id="IPR011650">
    <property type="entry name" value="Peptidase_M20_dimer"/>
</dbReference>
<dbReference type="SUPFAM" id="SSF55031">
    <property type="entry name" value="Bacterial exopeptidase dimerisation domain"/>
    <property type="match status" value="1"/>
</dbReference>
<name>A0A0F2M2A2_SPOSC</name>
<dbReference type="Pfam" id="PF07687">
    <property type="entry name" value="M20_dimer"/>
    <property type="match status" value="1"/>
</dbReference>
<comment type="similarity">
    <text evidence="1">Belongs to the peptidase M20A family.</text>
</comment>
<dbReference type="Pfam" id="PF01546">
    <property type="entry name" value="Peptidase_M20"/>
    <property type="match status" value="1"/>
</dbReference>
<accession>A0A0F2M2A2</accession>
<dbReference type="InterPro" id="IPR036264">
    <property type="entry name" value="Bact_exopeptidase_dim_dom"/>
</dbReference>
<reference evidence="3 4" key="1">
    <citation type="journal article" date="2014" name="BMC Genomics">
        <title>Comparative genomics of the major fungal agents of human and animal Sporotrichosis: Sporothrix schenckii and Sporothrix brasiliensis.</title>
        <authorList>
            <person name="Teixeira M.M."/>
            <person name="de Almeida L.G."/>
            <person name="Kubitschek-Barreira P."/>
            <person name="Alves F.L."/>
            <person name="Kioshima E.S."/>
            <person name="Abadio A.K."/>
            <person name="Fernandes L."/>
            <person name="Derengowski L.S."/>
            <person name="Ferreira K.S."/>
            <person name="Souza R.C."/>
            <person name="Ruiz J.C."/>
            <person name="de Andrade N.C."/>
            <person name="Paes H.C."/>
            <person name="Nicola A.M."/>
            <person name="Albuquerque P."/>
            <person name="Gerber A.L."/>
            <person name="Martins V.P."/>
            <person name="Peconick L.D."/>
            <person name="Neto A.V."/>
            <person name="Chaucanez C.B."/>
            <person name="Silva P.A."/>
            <person name="Cunha O.L."/>
            <person name="de Oliveira F.F."/>
            <person name="dos Santos T.C."/>
            <person name="Barros A.L."/>
            <person name="Soares M.A."/>
            <person name="de Oliveira L.M."/>
            <person name="Marini M.M."/>
            <person name="Villalobos-Duno H."/>
            <person name="Cunha M.M."/>
            <person name="de Hoog S."/>
            <person name="da Silveira J.F."/>
            <person name="Henrissat B."/>
            <person name="Nino-Vega G.A."/>
            <person name="Cisalpino P.S."/>
            <person name="Mora-Montes H.M."/>
            <person name="Almeida S.R."/>
            <person name="Stajich J.E."/>
            <person name="Lopes-Bezerra L.M."/>
            <person name="Vasconcelos A.T."/>
            <person name="Felipe M.S."/>
        </authorList>
    </citation>
    <scope>NUCLEOTIDE SEQUENCE [LARGE SCALE GENOMIC DNA]</scope>
    <source>
        <strain evidence="3 4">1099-18</strain>
    </source>
</reference>
<evidence type="ECO:0000313" key="4">
    <source>
        <dbReference type="Proteomes" id="UP000033710"/>
    </source>
</evidence>
<dbReference type="CDD" id="cd05672">
    <property type="entry name" value="M20_ACY1L2-like"/>
    <property type="match status" value="1"/>
</dbReference>
<dbReference type="VEuPathDB" id="FungiDB:SPSK_04248"/>
<reference evidence="3 4" key="2">
    <citation type="journal article" date="2015" name="Eukaryot. Cell">
        <title>Asexual propagation of a virulent clone complex in a human and feline outbreak of sporotrichosis.</title>
        <authorList>
            <person name="Teixeira Mde M."/>
            <person name="Rodrigues A.M."/>
            <person name="Tsui C.K."/>
            <person name="de Almeida L.G."/>
            <person name="Van Diepeningen A.D."/>
            <person name="van den Ende B.G."/>
            <person name="Fernandes G.F."/>
            <person name="Kano R."/>
            <person name="Hamelin R.C."/>
            <person name="Lopes-Bezerra L.M."/>
            <person name="Vasconcelos A.T."/>
            <person name="de Hoog S."/>
            <person name="de Camargo Z.P."/>
            <person name="Felipe M.S."/>
        </authorList>
    </citation>
    <scope>NUCLEOTIDE SEQUENCE [LARGE SCALE GENOMIC DNA]</scope>
    <source>
        <strain evidence="3 4">1099-18</strain>
    </source>
</reference>
<dbReference type="KEGG" id="ssck:SPSK_04248"/>
<dbReference type="PANTHER" id="PTHR30575:SF0">
    <property type="entry name" value="XAA-ARG DIPEPTIDASE"/>
    <property type="match status" value="1"/>
</dbReference>
<dbReference type="InterPro" id="IPR002933">
    <property type="entry name" value="Peptidase_M20"/>
</dbReference>
<dbReference type="NCBIfam" id="TIGR01891">
    <property type="entry name" value="amidohydrolases"/>
    <property type="match status" value="1"/>
</dbReference>
<dbReference type="InterPro" id="IPR017144">
    <property type="entry name" value="Xaa-Arg_dipeptidase"/>
</dbReference>
<dbReference type="Proteomes" id="UP000033710">
    <property type="component" value="Unassembled WGS sequence"/>
</dbReference>
<dbReference type="Gene3D" id="3.40.630.10">
    <property type="entry name" value="Zn peptidases"/>
    <property type="match status" value="1"/>
</dbReference>
<protein>
    <submittedName>
        <fullName evidence="3">Amidohydrolase</fullName>
    </submittedName>
</protein>
<evidence type="ECO:0000259" key="2">
    <source>
        <dbReference type="Pfam" id="PF07687"/>
    </source>
</evidence>
<dbReference type="OrthoDB" id="6119954at2759"/>
<keyword evidence="3" id="KW-0378">Hydrolase</keyword>
<dbReference type="GeneID" id="27666336"/>
<dbReference type="AlphaFoldDB" id="A0A0F2M2A2"/>
<evidence type="ECO:0000313" key="3">
    <source>
        <dbReference type="EMBL" id="KJR82885.1"/>
    </source>
</evidence>
<dbReference type="RefSeq" id="XP_016585561.1">
    <property type="nucleotide sequence ID" value="XM_016731059.1"/>
</dbReference>
<dbReference type="InterPro" id="IPR052030">
    <property type="entry name" value="Peptidase_M20/M20A_hydrolases"/>
</dbReference>